<feature type="domain" description="C2H2-type" evidence="10">
    <location>
        <begin position="86"/>
        <end position="113"/>
    </location>
</feature>
<sequence>LNYPTQFHKMEHELQQNSKVSTDITKRKKLAVKENIPAMFVAKHLKQKHVKSTHASSSNEQAISIKHQFSQHTWTVHKADMGGINNECPICHRKFTKTEYLKQHMGIHSTEKPFSCSICPKLPEKFVAQHVLNRHINTVHLKLKPFNCEMCGEKFTTQGNLAVHTTSHLLEKPFKCGICGKRFKINDSLKNHTKAHKNNNYQCQHCFKFYKEKLRLKKHFLGKRLLDASSVRMWPYELENHVSSHTNECPWFCNVCEKEYAYKQKLNQHLKKHQLMRIAELNHHLIGHVFIVNAQDWEEKFGSEHNQ</sequence>
<dbReference type="PROSITE" id="PS00028">
    <property type="entry name" value="ZINC_FINGER_C2H2_1"/>
    <property type="match status" value="4"/>
</dbReference>
<evidence type="ECO:0000256" key="2">
    <source>
        <dbReference type="ARBA" id="ARBA00022723"/>
    </source>
</evidence>
<keyword evidence="7" id="KW-0804">Transcription</keyword>
<reference evidence="11 12" key="1">
    <citation type="journal article" date="2016" name="Genome Biol. Evol.">
        <title>Gene Family Evolution Reflects Adaptation to Soil Environmental Stressors in the Genome of the Collembolan Orchesella cincta.</title>
        <authorList>
            <person name="Faddeeva-Vakhrusheva A."/>
            <person name="Derks M.F."/>
            <person name="Anvar S.Y."/>
            <person name="Agamennone V."/>
            <person name="Suring W."/>
            <person name="Smit S."/>
            <person name="van Straalen N.M."/>
            <person name="Roelofs D."/>
        </authorList>
    </citation>
    <scope>NUCLEOTIDE SEQUENCE [LARGE SCALE GENOMIC DNA]</scope>
    <source>
        <tissue evidence="11">Mixed pool</tissue>
    </source>
</reference>
<keyword evidence="5" id="KW-0862">Zinc</keyword>
<dbReference type="Pfam" id="PF00096">
    <property type="entry name" value="zf-C2H2"/>
    <property type="match status" value="3"/>
</dbReference>
<dbReference type="InterPro" id="IPR050331">
    <property type="entry name" value="Zinc_finger"/>
</dbReference>
<name>A0A1D2M4W2_ORCCI</name>
<accession>A0A1D2M4W2</accession>
<keyword evidence="8" id="KW-0539">Nucleus</keyword>
<dbReference type="STRING" id="48709.A0A1D2M4W2"/>
<organism evidence="11 12">
    <name type="scientific">Orchesella cincta</name>
    <name type="common">Springtail</name>
    <name type="synonym">Podura cincta</name>
    <dbReference type="NCBI Taxonomy" id="48709"/>
    <lineage>
        <taxon>Eukaryota</taxon>
        <taxon>Metazoa</taxon>
        <taxon>Ecdysozoa</taxon>
        <taxon>Arthropoda</taxon>
        <taxon>Hexapoda</taxon>
        <taxon>Collembola</taxon>
        <taxon>Entomobryomorpha</taxon>
        <taxon>Entomobryoidea</taxon>
        <taxon>Orchesellidae</taxon>
        <taxon>Orchesellinae</taxon>
        <taxon>Orchesella</taxon>
    </lineage>
</organism>
<comment type="caution">
    <text evidence="11">The sequence shown here is derived from an EMBL/GenBank/DDBJ whole genome shotgun (WGS) entry which is preliminary data.</text>
</comment>
<dbReference type="GO" id="GO:0006357">
    <property type="term" value="P:regulation of transcription by RNA polymerase II"/>
    <property type="evidence" value="ECO:0007669"/>
    <property type="project" value="UniProtKB-ARBA"/>
</dbReference>
<evidence type="ECO:0000313" key="12">
    <source>
        <dbReference type="Proteomes" id="UP000094527"/>
    </source>
</evidence>
<feature type="domain" description="C2H2-type" evidence="10">
    <location>
        <begin position="251"/>
        <end position="278"/>
    </location>
</feature>
<dbReference type="OMA" id="FEGNICH"/>
<dbReference type="PANTHER" id="PTHR16515">
    <property type="entry name" value="PR DOMAIN ZINC FINGER PROTEIN"/>
    <property type="match status" value="1"/>
</dbReference>
<evidence type="ECO:0000256" key="9">
    <source>
        <dbReference type="PROSITE-ProRule" id="PRU00042"/>
    </source>
</evidence>
<protein>
    <submittedName>
        <fullName evidence="11">Putative zinc finger protein</fullName>
    </submittedName>
</protein>
<dbReference type="SUPFAM" id="SSF57667">
    <property type="entry name" value="beta-beta-alpha zinc fingers"/>
    <property type="match status" value="3"/>
</dbReference>
<evidence type="ECO:0000256" key="5">
    <source>
        <dbReference type="ARBA" id="ARBA00022833"/>
    </source>
</evidence>
<dbReference type="Proteomes" id="UP000094527">
    <property type="component" value="Unassembled WGS sequence"/>
</dbReference>
<dbReference type="PANTHER" id="PTHR16515:SF66">
    <property type="entry name" value="C2H2-TYPE DOMAIN-CONTAINING PROTEIN"/>
    <property type="match status" value="1"/>
</dbReference>
<evidence type="ECO:0000256" key="3">
    <source>
        <dbReference type="ARBA" id="ARBA00022737"/>
    </source>
</evidence>
<dbReference type="GO" id="GO:0008270">
    <property type="term" value="F:zinc ion binding"/>
    <property type="evidence" value="ECO:0007669"/>
    <property type="project" value="UniProtKB-KW"/>
</dbReference>
<keyword evidence="6" id="KW-0805">Transcription regulation</keyword>
<dbReference type="OrthoDB" id="1095242at2759"/>
<dbReference type="InterPro" id="IPR013087">
    <property type="entry name" value="Znf_C2H2_type"/>
</dbReference>
<keyword evidence="2" id="KW-0479">Metal-binding</keyword>
<feature type="non-terminal residue" evidence="11">
    <location>
        <position position="1"/>
    </location>
</feature>
<evidence type="ECO:0000256" key="1">
    <source>
        <dbReference type="ARBA" id="ARBA00004123"/>
    </source>
</evidence>
<evidence type="ECO:0000313" key="11">
    <source>
        <dbReference type="EMBL" id="ODM87964.1"/>
    </source>
</evidence>
<evidence type="ECO:0000256" key="4">
    <source>
        <dbReference type="ARBA" id="ARBA00022771"/>
    </source>
</evidence>
<dbReference type="FunFam" id="3.30.160.60:FF:000100">
    <property type="entry name" value="Zinc finger 45-like"/>
    <property type="match status" value="1"/>
</dbReference>
<feature type="domain" description="C2H2-type" evidence="10">
    <location>
        <begin position="174"/>
        <end position="201"/>
    </location>
</feature>
<dbReference type="PROSITE" id="PS50157">
    <property type="entry name" value="ZINC_FINGER_C2H2_2"/>
    <property type="match status" value="4"/>
</dbReference>
<evidence type="ECO:0000259" key="10">
    <source>
        <dbReference type="PROSITE" id="PS50157"/>
    </source>
</evidence>
<gene>
    <name evidence="11" type="ORF">Ocin01_18718</name>
</gene>
<dbReference type="FunFam" id="3.30.160.60:FF:001289">
    <property type="entry name" value="Zinc finger protein 574"/>
    <property type="match status" value="1"/>
</dbReference>
<evidence type="ECO:0000256" key="6">
    <source>
        <dbReference type="ARBA" id="ARBA00023015"/>
    </source>
</evidence>
<evidence type="ECO:0000256" key="7">
    <source>
        <dbReference type="ARBA" id="ARBA00023163"/>
    </source>
</evidence>
<feature type="domain" description="C2H2-type" evidence="10">
    <location>
        <begin position="146"/>
        <end position="173"/>
    </location>
</feature>
<keyword evidence="3" id="KW-0677">Repeat</keyword>
<evidence type="ECO:0000256" key="8">
    <source>
        <dbReference type="ARBA" id="ARBA00023242"/>
    </source>
</evidence>
<dbReference type="EMBL" id="LJIJ01004316">
    <property type="protein sequence ID" value="ODM87964.1"/>
    <property type="molecule type" value="Genomic_DNA"/>
</dbReference>
<dbReference type="Pfam" id="PF13912">
    <property type="entry name" value="zf-C2H2_6"/>
    <property type="match status" value="1"/>
</dbReference>
<dbReference type="InterPro" id="IPR036236">
    <property type="entry name" value="Znf_C2H2_sf"/>
</dbReference>
<keyword evidence="4 9" id="KW-0863">Zinc-finger</keyword>
<dbReference type="GO" id="GO:0005634">
    <property type="term" value="C:nucleus"/>
    <property type="evidence" value="ECO:0007669"/>
    <property type="project" value="UniProtKB-SubCell"/>
</dbReference>
<dbReference type="SMART" id="SM00355">
    <property type="entry name" value="ZnF_C2H2"/>
    <property type="match status" value="6"/>
</dbReference>
<keyword evidence="12" id="KW-1185">Reference proteome</keyword>
<comment type="subcellular location">
    <subcellularLocation>
        <location evidence="1">Nucleus</location>
    </subcellularLocation>
</comment>
<dbReference type="Gene3D" id="3.30.160.60">
    <property type="entry name" value="Classic Zinc Finger"/>
    <property type="match status" value="5"/>
</dbReference>
<dbReference type="AlphaFoldDB" id="A0A1D2M4W2"/>
<proteinExistence type="predicted"/>